<accession>A0A8C1N6V9</accession>
<dbReference type="Pfam" id="PF03372">
    <property type="entry name" value="Exo_endo_phos"/>
    <property type="match status" value="1"/>
</dbReference>
<dbReference type="CDD" id="cd01650">
    <property type="entry name" value="RT_nLTR_like"/>
    <property type="match status" value="1"/>
</dbReference>
<proteinExistence type="predicted"/>
<dbReference type="AlphaFoldDB" id="A0A8C1N6V9"/>
<protein>
    <recommendedName>
        <fullName evidence="1">Reverse transcriptase domain-containing protein</fullName>
    </recommendedName>
</protein>
<reference evidence="2" key="1">
    <citation type="submission" date="2025-08" db="UniProtKB">
        <authorList>
            <consortium name="Ensembl"/>
        </authorList>
    </citation>
    <scope>IDENTIFICATION</scope>
</reference>
<dbReference type="PANTHER" id="PTHR31635:SF196">
    <property type="entry name" value="REVERSE TRANSCRIPTASE DOMAIN-CONTAINING PROTEIN-RELATED"/>
    <property type="match status" value="1"/>
</dbReference>
<organism evidence="2 3">
    <name type="scientific">Cyprinus carpio</name>
    <name type="common">Common carp</name>
    <dbReference type="NCBI Taxonomy" id="7962"/>
    <lineage>
        <taxon>Eukaryota</taxon>
        <taxon>Metazoa</taxon>
        <taxon>Chordata</taxon>
        <taxon>Craniata</taxon>
        <taxon>Vertebrata</taxon>
        <taxon>Euteleostomi</taxon>
        <taxon>Actinopterygii</taxon>
        <taxon>Neopterygii</taxon>
        <taxon>Teleostei</taxon>
        <taxon>Ostariophysi</taxon>
        <taxon>Cypriniformes</taxon>
        <taxon>Cyprinidae</taxon>
        <taxon>Cyprininae</taxon>
        <taxon>Cyprinus</taxon>
    </lineage>
</organism>
<dbReference type="Ensembl" id="ENSCCRT00010096692.1">
    <property type="protein sequence ID" value="ENSCCRP00010087166.1"/>
    <property type="gene ID" value="ENSCCRG00010038070.1"/>
</dbReference>
<dbReference type="CDD" id="cd09076">
    <property type="entry name" value="L1-EN"/>
    <property type="match status" value="1"/>
</dbReference>
<dbReference type="PROSITE" id="PS50878">
    <property type="entry name" value="RT_POL"/>
    <property type="match status" value="1"/>
</dbReference>
<evidence type="ECO:0000259" key="1">
    <source>
        <dbReference type="PROSITE" id="PS50878"/>
    </source>
</evidence>
<dbReference type="InterPro" id="IPR000477">
    <property type="entry name" value="RT_dom"/>
</dbReference>
<feature type="domain" description="Reverse transcriptase" evidence="1">
    <location>
        <begin position="509"/>
        <end position="781"/>
    </location>
</feature>
<dbReference type="SUPFAM" id="SSF56219">
    <property type="entry name" value="DNase I-like"/>
    <property type="match status" value="1"/>
</dbReference>
<reference evidence="2" key="2">
    <citation type="submission" date="2025-09" db="UniProtKB">
        <authorList>
            <consortium name="Ensembl"/>
        </authorList>
    </citation>
    <scope>IDENTIFICATION</scope>
</reference>
<dbReference type="SUPFAM" id="SSF56672">
    <property type="entry name" value="DNA/RNA polymerases"/>
    <property type="match status" value="1"/>
</dbReference>
<dbReference type="InterPro" id="IPR043502">
    <property type="entry name" value="DNA/RNA_pol_sf"/>
</dbReference>
<dbReference type="PANTHER" id="PTHR31635">
    <property type="entry name" value="REVERSE TRANSCRIPTASE DOMAIN-CONTAINING PROTEIN-RELATED"/>
    <property type="match status" value="1"/>
</dbReference>
<dbReference type="Gene3D" id="3.60.10.10">
    <property type="entry name" value="Endonuclease/exonuclease/phosphatase"/>
    <property type="match status" value="1"/>
</dbReference>
<name>A0A8C1N6V9_CYPCA</name>
<keyword evidence="3" id="KW-1185">Reference proteome</keyword>
<dbReference type="InterPro" id="IPR005135">
    <property type="entry name" value="Endo/exonuclease/phosphatase"/>
</dbReference>
<dbReference type="InterPro" id="IPR036691">
    <property type="entry name" value="Endo/exonu/phosph_ase_sf"/>
</dbReference>
<sequence length="1255" mass="143169">MSPKVNTEGLAGHNVKFVTWNVRGLGGQIKRSRVFSHLKSLSTDIVFLQETHLRVSDHVRLRRPWIGQVFHSNFNSKSRGTAIVIHKRIRFVPQNVISDPDGRYVIVSGILYQTPVILVSVYAPNFDNPAFMTSLFSHLPNLDTHRLILGGDLNCTINPSLDRSQPKSSAPVSMSRSFSFLADQTGCVDPWRFLNPTAKEFSFFSNVHHVYSRIDYFFIDKALLSQVKSTEYSAIIISDHAPHILDLSFSQNLCRHAGGWKLNTGLLADKEFCDYISKNIDFFLETNKSDLVSPSLLWETFKAFIRGRIISFNAYWTKARKLKQQKLVDKILEIDRLNARSPNPVLETQRLKLQTEFDLLTTNKAEFLLKRTRATYYEHGDRAGRLLASQLRHQTASQLITQVYDSSNNLINDPIKINSEFSSFYSNLYKSEANVDIVVIQSFLSQLEIPKISPDIANSLDEPISLEEIASCILTMKNNKAPGPDGFPAEFFKKFSTQLSPLLLDLYNHSLDQGFLSSSLNQALISLILKKDKDAKFCGSYRPISLINNDIKLLAKVLAKRLEAHLQSIISDDQTGFILGRQLSSNIRRLLNVVFTPSKSSKPEMVISLDAEKAFDRVEWDYLFMVLQKFGFGPKIISWIRLLYSTPSACVKTNFETSPYFSLSRGTRQGCPLSPLLFALAIEPLSIALKSSSVFTGIYRGGREHRVSLYADDLLLYVSDPLNCIDNIMHLLNEFGLISGYKLNYAKSECFPVGDLAKQIPPAMLPFHMSSTGFRYLGVHISNSFKSLRKENFTKLVDRIKVDLQRWNNLPLSLVGRIESIKMNILPRILFLFQTIPVFLPKSFFKSFDSIISSYIWAGKPPRVHKSTLQRTKQDGGLALPNFLFYYWAANIQKIYAWCNSPNIDWCIIEANSCLSSSLSALVFDPNLKRPSKYTSNPIVLSSLKIWKQFCRHFKLNALSTLMPICGNHLFVPSTLDSTFAQLREKGLVLFHDLFLDDHVFASFNDLMSRFKISRSNLFRYFQLRDFAKAHFNTFPHQPMKTLIEDIMSLPKSHSHISSIYGLLRFSQFPPLFALKGTWERELGLELDEELWNKALAKINSVCICASLNLIQFKIVHRIHFTKAKLKKLSLIEDDRCNRCLLSPADHTHTFYTCPKLYSFWSSFFDTLSKALNVSVKPCPIIAIFGITPVDGLYNKRHADIIAFASLVARRRILLHWKSSCPPSNFSWLKDLMSFLHLEKIKHSIRDSVNSFYKV</sequence>
<dbReference type="Proteomes" id="UP000694427">
    <property type="component" value="Unplaced"/>
</dbReference>
<dbReference type="Pfam" id="PF00078">
    <property type="entry name" value="RVT_1"/>
    <property type="match status" value="1"/>
</dbReference>
<evidence type="ECO:0000313" key="3">
    <source>
        <dbReference type="Proteomes" id="UP000694427"/>
    </source>
</evidence>
<dbReference type="GO" id="GO:0003824">
    <property type="term" value="F:catalytic activity"/>
    <property type="evidence" value="ECO:0007669"/>
    <property type="project" value="InterPro"/>
</dbReference>
<evidence type="ECO:0000313" key="2">
    <source>
        <dbReference type="Ensembl" id="ENSCCRP00010087166.1"/>
    </source>
</evidence>